<dbReference type="EnsemblMetazoa" id="Aqu2.1.37389_001">
    <property type="protein sequence ID" value="Aqu2.1.37389_001"/>
    <property type="gene ID" value="Aqu2.1.37389"/>
</dbReference>
<dbReference type="PANTHER" id="PTHR46579:SF2">
    <property type="entry name" value="C2H2-TYPE DOMAIN-CONTAINING PROTEIN"/>
    <property type="match status" value="1"/>
</dbReference>
<dbReference type="STRING" id="400682.A0A1X7VCB3"/>
<dbReference type="InParanoid" id="A0A1X7VCB3"/>
<evidence type="ECO:0000313" key="1">
    <source>
        <dbReference type="EnsemblMetazoa" id="Aqu2.1.37389_001"/>
    </source>
</evidence>
<protein>
    <submittedName>
        <fullName evidence="1">Uncharacterized protein</fullName>
    </submittedName>
</protein>
<organism evidence="1">
    <name type="scientific">Amphimedon queenslandica</name>
    <name type="common">Sponge</name>
    <dbReference type="NCBI Taxonomy" id="400682"/>
    <lineage>
        <taxon>Eukaryota</taxon>
        <taxon>Metazoa</taxon>
        <taxon>Porifera</taxon>
        <taxon>Demospongiae</taxon>
        <taxon>Heteroscleromorpha</taxon>
        <taxon>Haplosclerida</taxon>
        <taxon>Niphatidae</taxon>
        <taxon>Amphimedon</taxon>
    </lineage>
</organism>
<accession>A0A1X7VCB3</accession>
<dbReference type="PANTHER" id="PTHR46579">
    <property type="entry name" value="F5/8 TYPE C DOMAIN-CONTAINING PROTEIN-RELATED"/>
    <property type="match status" value="1"/>
</dbReference>
<dbReference type="AlphaFoldDB" id="A0A1X7VCB3"/>
<proteinExistence type="predicted"/>
<reference evidence="1" key="1">
    <citation type="submission" date="2017-05" db="UniProtKB">
        <authorList>
            <consortium name="EnsemblMetazoa"/>
        </authorList>
    </citation>
    <scope>IDENTIFICATION</scope>
</reference>
<dbReference type="eggNOG" id="ENOG502RYVJ">
    <property type="taxonomic scope" value="Eukaryota"/>
</dbReference>
<name>A0A1X7VCB3_AMPQE</name>
<sequence>LPYFNPIRYTAIDPMHNLFFGTAKHCMEVWTKNNILSKQDLVITNQRRKCTISYSPIAFCDVLPREHLPYWLLFMKACSSLCTRYLKKENIQLADRYLQLFCSNHEEVNGKEACTPNMHLHLHLKQCLNDYWPLYSLSYAFERYYGMLGRFLTNQTVKEPQLMRKCLLMQDLRSQSIPCEGDFLENLVYQHLLIISEGLLLATTGDEMRQFVYLSAPILSDGADLKITSKKMLSSVE</sequence>